<dbReference type="InterPro" id="IPR020081">
    <property type="entry name" value="SsrA-bd_prot_CS"/>
</dbReference>
<gene>
    <name evidence="1" type="primary">smpB</name>
    <name evidence="2" type="ORF">BHW43_10165</name>
</gene>
<evidence type="ECO:0000313" key="2">
    <source>
        <dbReference type="EMBL" id="OLA36323.1"/>
    </source>
</evidence>
<organism evidence="2 3">
    <name type="scientific">Phascolarctobacterium succinatutens</name>
    <dbReference type="NCBI Taxonomy" id="626940"/>
    <lineage>
        <taxon>Bacteria</taxon>
        <taxon>Bacillati</taxon>
        <taxon>Bacillota</taxon>
        <taxon>Negativicutes</taxon>
        <taxon>Acidaminococcales</taxon>
        <taxon>Acidaminococcaceae</taxon>
        <taxon>Phascolarctobacterium</taxon>
    </lineage>
</organism>
<evidence type="ECO:0000313" key="3">
    <source>
        <dbReference type="Proteomes" id="UP000186777"/>
    </source>
</evidence>
<sequence length="155" mass="18010">MAEQKIKIIAENRKARHDFTIYETFEAGIALTGTEVKSLRAGKANMKDSYAQVTRQAEVFVYNLHISPYDHGNIFNHDPLRSRRLLLHRAEINKLIGKVKEKGYALVPLKLYFKHGLVKMELALAVGKKLYDKRQDMAKRDAKREMERALKDRNR</sequence>
<dbReference type="PANTHER" id="PTHR30308:SF2">
    <property type="entry name" value="SSRA-BINDING PROTEIN"/>
    <property type="match status" value="1"/>
</dbReference>
<dbReference type="PROSITE" id="PS01317">
    <property type="entry name" value="SSRP"/>
    <property type="match status" value="1"/>
</dbReference>
<dbReference type="InterPro" id="IPR023620">
    <property type="entry name" value="SmpB"/>
</dbReference>
<comment type="subcellular location">
    <subcellularLocation>
        <location evidence="1">Cytoplasm</location>
    </subcellularLocation>
    <text evidence="1">The tmRNA-SmpB complex associates with stalled 70S ribosomes.</text>
</comment>
<dbReference type="EMBL" id="MNTG01000046">
    <property type="protein sequence ID" value="OLA36323.1"/>
    <property type="molecule type" value="Genomic_DNA"/>
</dbReference>
<dbReference type="SUPFAM" id="SSF74982">
    <property type="entry name" value="Small protein B (SmpB)"/>
    <property type="match status" value="1"/>
</dbReference>
<dbReference type="NCBIfam" id="NF003843">
    <property type="entry name" value="PRK05422.1"/>
    <property type="match status" value="1"/>
</dbReference>
<dbReference type="STRING" id="626940.BHW43_10165"/>
<dbReference type="PANTHER" id="PTHR30308">
    <property type="entry name" value="TMRNA-BINDING COMPONENT OF TRANS-TRANSLATION TAGGING COMPLEX"/>
    <property type="match status" value="1"/>
</dbReference>
<dbReference type="GO" id="GO:0070930">
    <property type="term" value="P:trans-translation-dependent protein tagging"/>
    <property type="evidence" value="ECO:0007669"/>
    <property type="project" value="TreeGrafter"/>
</dbReference>
<reference evidence="2 3" key="1">
    <citation type="journal article" date="2016" name="Nat. Biotechnol.">
        <title>Measurement of bacterial replication rates in microbial communities.</title>
        <authorList>
            <person name="Brown C.T."/>
            <person name="Olm M.R."/>
            <person name="Thomas B.C."/>
            <person name="Banfield J.F."/>
        </authorList>
    </citation>
    <scope>NUCLEOTIDE SEQUENCE [LARGE SCALE GENOMIC DNA]</scope>
    <source>
        <strain evidence="2">46_33</strain>
    </source>
</reference>
<keyword evidence="1" id="KW-0963">Cytoplasm</keyword>
<accession>A0A1Q6R1T9</accession>
<evidence type="ECO:0000256" key="1">
    <source>
        <dbReference type="HAMAP-Rule" id="MF_00023"/>
    </source>
</evidence>
<comment type="function">
    <text evidence="1">Required for rescue of stalled ribosomes mediated by trans-translation. Binds to transfer-messenger RNA (tmRNA), required for stable association of tmRNA with ribosomes. tmRNA and SmpB together mimic tRNA shape, replacing the anticodon stem-loop with SmpB. tmRNA is encoded by the ssrA gene; the 2 termini fold to resemble tRNA(Ala) and it encodes a 'tag peptide', a short internal open reading frame. During trans-translation Ala-aminoacylated tmRNA acts like a tRNA, entering the A-site of stalled ribosomes, displacing the stalled mRNA. The ribosome then switches to translate the ORF on the tmRNA; the nascent peptide is terminated with the 'tag peptide' encoded by the tmRNA and targeted for degradation. The ribosome is freed to recommence translation, which seems to be the essential function of trans-translation.</text>
</comment>
<dbReference type="Pfam" id="PF01668">
    <property type="entry name" value="SmpB"/>
    <property type="match status" value="1"/>
</dbReference>
<dbReference type="AlphaFoldDB" id="A0A1Q6R1T9"/>
<dbReference type="RefSeq" id="WP_009146155.1">
    <property type="nucleotide sequence ID" value="NZ_CABKPS010000085.1"/>
</dbReference>
<proteinExistence type="inferred from homology"/>
<dbReference type="GO" id="GO:0070929">
    <property type="term" value="P:trans-translation"/>
    <property type="evidence" value="ECO:0007669"/>
    <property type="project" value="UniProtKB-UniRule"/>
</dbReference>
<dbReference type="GO" id="GO:0005829">
    <property type="term" value="C:cytosol"/>
    <property type="evidence" value="ECO:0007669"/>
    <property type="project" value="TreeGrafter"/>
</dbReference>
<dbReference type="InterPro" id="IPR000037">
    <property type="entry name" value="SsrA-bd_prot"/>
</dbReference>
<name>A0A1Q6R1T9_9FIRM</name>
<dbReference type="Proteomes" id="UP000186777">
    <property type="component" value="Unassembled WGS sequence"/>
</dbReference>
<dbReference type="HAMAP" id="MF_00023">
    <property type="entry name" value="SmpB"/>
    <property type="match status" value="1"/>
</dbReference>
<dbReference type="Gene3D" id="2.40.280.10">
    <property type="match status" value="1"/>
</dbReference>
<protein>
    <recommendedName>
        <fullName evidence="1">SsrA-binding protein</fullName>
    </recommendedName>
    <alternativeName>
        <fullName evidence="1">Small protein B</fullName>
    </alternativeName>
</protein>
<comment type="similarity">
    <text evidence="1">Belongs to the SmpB family.</text>
</comment>
<dbReference type="CDD" id="cd09294">
    <property type="entry name" value="SmpB"/>
    <property type="match status" value="1"/>
</dbReference>
<dbReference type="NCBIfam" id="TIGR00086">
    <property type="entry name" value="smpB"/>
    <property type="match status" value="1"/>
</dbReference>
<dbReference type="GO" id="GO:0003723">
    <property type="term" value="F:RNA binding"/>
    <property type="evidence" value="ECO:0007669"/>
    <property type="project" value="UniProtKB-UniRule"/>
</dbReference>
<comment type="caution">
    <text evidence="2">The sequence shown here is derived from an EMBL/GenBank/DDBJ whole genome shotgun (WGS) entry which is preliminary data.</text>
</comment>
<keyword evidence="1" id="KW-0694">RNA-binding</keyword>